<sequence>MTDLRKKFLSGILDSIEQRESRLLVWGIVDGLFQRSELSDLISPLIDSALESGSGEFFDVDEVISALSDLKWLVEVDCPNGEIGYRSRMAETVRLLQRLRQLFPKHVKQTNGWQEAPTLVADFRFQRRRRQYPRRDILRESVLDQLRKVTDNQSVLAGAQALLGPSDQNFLLAGFQVRAAERVLRGIESDKPLATIVCAGTGSGKTLAFYLPALASIARHLLNGEQLPWVKSVALYPRSELLKDQLREVIKRTTDLGAALQGVSVRVGALYGDTPTEAKYLSTTKNWRKVGEDYICPSLRCIRCNGEMRWYHVDHSIARERLECHDCNWVIGGDVFPLTRKSLAASPPDILFTTTEMLNQRLSDNNLNHLFGVGAQAQRPPELVLLDEVHTYEGRHGAQVAYLMRRWAHLVDSPLRFVGLSATLREAPAFFSSLTGVWQSLVEEISPHANEIEAEGAEYMIALRGDPVSRAALLSSTIQITMLLERCLDPKTADLCDSVSKGAFGQRTFVFTDDLDVTNRLYFGLLSAEGRASNGNPDMRNAPKGGLAVLRKSGSSSSRYRGGQDWRMCEQLGHALSERLNIDRVSSQDRGIDSNANVIVATAALEVGFDDPSVGAVIQHKAPKGMAGFLQRKGRAGRTRGMRPWTAIVLSDYGRDRIAYQGYDLLFDPELPARTLPLSNRYITRMQAAFATIDYFGQRLQDTSKGSVWTDLSGPKNGQRTERLIKEVRSILESQNSVGKLEYYLSRALKIGREEVSTLLWEYPRPLMTMVLPTALRRLASGWSANGQAGQDIQIRNNPLPDFVPATLFADLNLAEVRIELPQGNAQNNRDEQHGMPVFSALREFAPGRVSRRFGVHYRTERYWIAPSVDAMAGLSPSQPIDQSGTYVPLGKYSYWQDNVSVDIPVLRPLCLKPAMPDANITDTSQARLKWFTQFVPLGHPSWLEPPVGSVWSNLVPRLGFFTHASHAPVEVRRFAVGSNAEVGIGPGEKITLDLNFSNKGEPVALGAAFAADGVVFQVQLPENLCKNGEDTSAKWRALRTTRYFDSAWRGEVLSIVPSPFLRKWLAEVFISAITFEAIQRNVDLESAAASIVSGSASINLSAVLVIIFQSQAADVQEEVELSSQDRLRSDLEALLTQPVILEELMALGRFLWEPVSDQWEQWLRKIYQCTLGAALLRTIGDLCPTINPDDLSIDLDRGPLVNAHLAPRDDSQMEIWITEKSPGGSGLIEEFMRSYAEDPRRFFSMVRASMEMGEFELIDHQLIQLLNLLVGEGSITKDVIRRVRASNHHEQLIQTTRELRGALLQDGFSPFHGFLVSMGNRILRSGAGPATDSYLTSAIQRWKKEEERLGLEIDLRVICYWLSQAATIDAVVSETGIPAGEDRIAWRMSAIYGLLWGRGREIRQTSLQVRNQFSELPPVERLLVIDSIVDDRVRISVDSNDWMITATDLLSQGRLVTLTCLETKRALLGSALHALITNPVETGYLRAYARLQGVRQTNSVLEADIELLEAVQ</sequence>
<evidence type="ECO:0000256" key="1">
    <source>
        <dbReference type="ARBA" id="ARBA00022741"/>
    </source>
</evidence>
<feature type="domain" description="Helicase C-terminal" evidence="4">
    <location>
        <begin position="494"/>
        <end position="679"/>
    </location>
</feature>
<keyword evidence="2" id="KW-0067">ATP-binding</keyword>
<dbReference type="GO" id="GO:0003677">
    <property type="term" value="F:DNA binding"/>
    <property type="evidence" value="ECO:0007669"/>
    <property type="project" value="TreeGrafter"/>
</dbReference>
<dbReference type="GO" id="GO:0016887">
    <property type="term" value="F:ATP hydrolysis activity"/>
    <property type="evidence" value="ECO:0007669"/>
    <property type="project" value="TreeGrafter"/>
</dbReference>
<organism evidence="5 6">
    <name type="scientific">Ferrovum myxofaciens</name>
    <dbReference type="NCBI Taxonomy" id="416213"/>
    <lineage>
        <taxon>Bacteria</taxon>
        <taxon>Pseudomonadati</taxon>
        <taxon>Pseudomonadota</taxon>
        <taxon>Betaproteobacteria</taxon>
        <taxon>Ferrovales</taxon>
        <taxon>Ferrovaceae</taxon>
        <taxon>Ferrovum</taxon>
    </lineage>
</organism>
<dbReference type="PROSITE" id="PS51194">
    <property type="entry name" value="HELICASE_CTER"/>
    <property type="match status" value="1"/>
</dbReference>
<dbReference type="GO" id="GO:0005524">
    <property type="term" value="F:ATP binding"/>
    <property type="evidence" value="ECO:0007669"/>
    <property type="project" value="UniProtKB-KW"/>
</dbReference>
<evidence type="ECO:0000313" key="6">
    <source>
        <dbReference type="Proteomes" id="UP000683551"/>
    </source>
</evidence>
<dbReference type="SMART" id="SM00490">
    <property type="entry name" value="HELICc"/>
    <property type="match status" value="1"/>
</dbReference>
<dbReference type="GO" id="GO:0004386">
    <property type="term" value="F:helicase activity"/>
    <property type="evidence" value="ECO:0007669"/>
    <property type="project" value="UniProtKB-KW"/>
</dbReference>
<name>A0A9E6MXK1_9PROT</name>
<evidence type="ECO:0000259" key="4">
    <source>
        <dbReference type="PROSITE" id="PS51194"/>
    </source>
</evidence>
<dbReference type="RefSeq" id="WP_273145565.1">
    <property type="nucleotide sequence ID" value="NZ_CP053675.1"/>
</dbReference>
<dbReference type="Pfam" id="PF00271">
    <property type="entry name" value="Helicase_C"/>
    <property type="match status" value="1"/>
</dbReference>
<dbReference type="Pfam" id="PF00270">
    <property type="entry name" value="DEAD"/>
    <property type="match status" value="2"/>
</dbReference>
<dbReference type="Gene3D" id="3.40.50.300">
    <property type="entry name" value="P-loop containing nucleotide triphosphate hydrolases"/>
    <property type="match status" value="2"/>
</dbReference>
<dbReference type="InterPro" id="IPR011545">
    <property type="entry name" value="DEAD/DEAH_box_helicase_dom"/>
</dbReference>
<keyword evidence="1" id="KW-0547">Nucleotide-binding</keyword>
<gene>
    <name evidence="5" type="ORF">JZL65_03135</name>
</gene>
<reference evidence="5" key="1">
    <citation type="submission" date="2021-02" db="EMBL/GenBank/DDBJ databases">
        <title>Comparative genomics of Ferrovum myxofaciens strains, predominant extremophile bacteria forming large biofilm stalactites in acid mine ecosystems.</title>
        <authorList>
            <person name="Burkartova K."/>
            <person name="Ridl J."/>
            <person name="Pajer P."/>
            <person name="Falteisek L."/>
        </authorList>
    </citation>
    <scope>NUCLEOTIDE SEQUENCE</scope>
    <source>
        <strain evidence="5">MI1III</strain>
    </source>
</reference>
<protein>
    <submittedName>
        <fullName evidence="5">DEAD/DEAH box helicase</fullName>
    </submittedName>
</protein>
<keyword evidence="5" id="KW-0347">Helicase</keyword>
<dbReference type="InterPro" id="IPR027417">
    <property type="entry name" value="P-loop_NTPase"/>
</dbReference>
<dbReference type="InterPro" id="IPR001650">
    <property type="entry name" value="Helicase_C-like"/>
</dbReference>
<dbReference type="PANTHER" id="PTHR47962:SF5">
    <property type="entry name" value="ATP-DEPENDENT HELICASE LHR-RELATED"/>
    <property type="match status" value="1"/>
</dbReference>
<evidence type="ECO:0000259" key="3">
    <source>
        <dbReference type="PROSITE" id="PS51192"/>
    </source>
</evidence>
<evidence type="ECO:0000313" key="5">
    <source>
        <dbReference type="EMBL" id="QWY78089.1"/>
    </source>
</evidence>
<dbReference type="EMBL" id="CP071137">
    <property type="protein sequence ID" value="QWY78089.1"/>
    <property type="molecule type" value="Genomic_DNA"/>
</dbReference>
<dbReference type="PROSITE" id="PS51192">
    <property type="entry name" value="HELICASE_ATP_BIND_1"/>
    <property type="match status" value="1"/>
</dbReference>
<dbReference type="InterPro" id="IPR052511">
    <property type="entry name" value="ATP-dep_Helicase"/>
</dbReference>
<dbReference type="InterPro" id="IPR014001">
    <property type="entry name" value="Helicase_ATP-bd"/>
</dbReference>
<dbReference type="Proteomes" id="UP000683551">
    <property type="component" value="Chromosome"/>
</dbReference>
<keyword evidence="5" id="KW-0378">Hydrolase</keyword>
<dbReference type="SMART" id="SM00487">
    <property type="entry name" value="DEXDc"/>
    <property type="match status" value="1"/>
</dbReference>
<dbReference type="NCBIfam" id="NF041067">
    <property type="entry name" value="DpdJ"/>
    <property type="match status" value="1"/>
</dbReference>
<evidence type="ECO:0000256" key="2">
    <source>
        <dbReference type="ARBA" id="ARBA00022840"/>
    </source>
</evidence>
<dbReference type="SUPFAM" id="SSF52540">
    <property type="entry name" value="P-loop containing nucleoside triphosphate hydrolases"/>
    <property type="match status" value="1"/>
</dbReference>
<feature type="domain" description="Helicase ATP-binding" evidence="3">
    <location>
        <begin position="186"/>
        <end position="427"/>
    </location>
</feature>
<proteinExistence type="predicted"/>
<dbReference type="PANTHER" id="PTHR47962">
    <property type="entry name" value="ATP-DEPENDENT HELICASE LHR-RELATED-RELATED"/>
    <property type="match status" value="1"/>
</dbReference>
<accession>A0A9E6MXK1</accession>